<keyword evidence="3" id="KW-0812">Transmembrane</keyword>
<feature type="transmembrane region" description="Helical" evidence="3">
    <location>
        <begin position="246"/>
        <end position="269"/>
    </location>
</feature>
<feature type="transmembrane region" description="Helical" evidence="3">
    <location>
        <begin position="172"/>
        <end position="192"/>
    </location>
</feature>
<feature type="transmembrane region" description="Helical" evidence="3">
    <location>
        <begin position="337"/>
        <end position="362"/>
    </location>
</feature>
<feature type="transmembrane region" description="Helical" evidence="3">
    <location>
        <begin position="281"/>
        <end position="301"/>
    </location>
</feature>
<comment type="similarity">
    <text evidence="2">Belongs to the major facilitator superfamily. Monocarboxylate porter (TC 2.A.1.13) family.</text>
</comment>
<evidence type="ECO:0000313" key="4">
    <source>
        <dbReference type="EMBL" id="KAJ7671825.1"/>
    </source>
</evidence>
<dbReference type="PANTHER" id="PTHR11360">
    <property type="entry name" value="MONOCARBOXYLATE TRANSPORTER"/>
    <property type="match status" value="1"/>
</dbReference>
<feature type="transmembrane region" description="Helical" evidence="3">
    <location>
        <begin position="374"/>
        <end position="393"/>
    </location>
</feature>
<dbReference type="GO" id="GO:0022857">
    <property type="term" value="F:transmembrane transporter activity"/>
    <property type="evidence" value="ECO:0007669"/>
    <property type="project" value="InterPro"/>
</dbReference>
<dbReference type="InterPro" id="IPR036259">
    <property type="entry name" value="MFS_trans_sf"/>
</dbReference>
<feature type="transmembrane region" description="Helical" evidence="3">
    <location>
        <begin position="86"/>
        <end position="105"/>
    </location>
</feature>
<dbReference type="InterPro" id="IPR050327">
    <property type="entry name" value="Proton-linked_MCT"/>
</dbReference>
<dbReference type="EMBL" id="JARKIE010000171">
    <property type="protein sequence ID" value="KAJ7671825.1"/>
    <property type="molecule type" value="Genomic_DNA"/>
</dbReference>
<protein>
    <submittedName>
        <fullName evidence="4">Major facilitator superfamily domain-containing protein</fullName>
    </submittedName>
</protein>
<proteinExistence type="inferred from homology"/>
<feature type="transmembrane region" description="Helical" evidence="3">
    <location>
        <begin position="405"/>
        <end position="425"/>
    </location>
</feature>
<dbReference type="InterPro" id="IPR011701">
    <property type="entry name" value="MFS"/>
</dbReference>
<dbReference type="GO" id="GO:0016020">
    <property type="term" value="C:membrane"/>
    <property type="evidence" value="ECO:0007669"/>
    <property type="project" value="UniProtKB-SubCell"/>
</dbReference>
<sequence length="433" mass="46326">MAEGPRVDTKTPNEYSTQLRDLRVDEEIEKPILNDAEFPDGGFRAWLVVAGAMAASASTFGYVNAWGVFQAYYTETLLTGVAPSNIAWIGSIQYSLVFGPGLITGRWFDLGYFKVPFLAASCLLVLSTFLVGECTKYWHFILCQGLAIGLSCGIIYPPTIGIIGHWFKQNRGLAMGFTAMGSSVGGIIFPIATHKLIPLVGFPWTMRICGFILILTLGFANLTLARRLPPKNVKGGVFNLKAFRSAAYSIYCLSGLVAFLGLYTVLTYIDVSAVSIGISPNFSFYLVSIANGCSMFGRFAGGLGSDKIGPLNILAPMTLIAAGMTFAWPHARTEASLIVIAVFYGIVSGTYVSTFPLPLFALGDISDIGRRTGMSLTISAFGALVGPPISGAINRATGGFEAVGYYAGSTIVLAVVLLVITRQLVLGRMWGKI</sequence>
<keyword evidence="3" id="KW-1133">Transmembrane helix</keyword>
<reference evidence="4" key="1">
    <citation type="submission" date="2023-03" db="EMBL/GenBank/DDBJ databases">
        <title>Massive genome expansion in bonnet fungi (Mycena s.s.) driven by repeated elements and novel gene families across ecological guilds.</title>
        <authorList>
            <consortium name="Lawrence Berkeley National Laboratory"/>
            <person name="Harder C.B."/>
            <person name="Miyauchi S."/>
            <person name="Viragh M."/>
            <person name="Kuo A."/>
            <person name="Thoen E."/>
            <person name="Andreopoulos B."/>
            <person name="Lu D."/>
            <person name="Skrede I."/>
            <person name="Drula E."/>
            <person name="Henrissat B."/>
            <person name="Morin E."/>
            <person name="Kohler A."/>
            <person name="Barry K."/>
            <person name="LaButti K."/>
            <person name="Morin E."/>
            <person name="Salamov A."/>
            <person name="Lipzen A."/>
            <person name="Mereny Z."/>
            <person name="Hegedus B."/>
            <person name="Baldrian P."/>
            <person name="Stursova M."/>
            <person name="Weitz H."/>
            <person name="Taylor A."/>
            <person name="Grigoriev I.V."/>
            <person name="Nagy L.G."/>
            <person name="Martin F."/>
            <person name="Kauserud H."/>
        </authorList>
    </citation>
    <scope>NUCLEOTIDE SEQUENCE</scope>
    <source>
        <strain evidence="4">CBHHK067</strain>
    </source>
</reference>
<feature type="transmembrane region" description="Helical" evidence="3">
    <location>
        <begin position="112"/>
        <end position="131"/>
    </location>
</feature>
<dbReference type="Pfam" id="PF07690">
    <property type="entry name" value="MFS_1"/>
    <property type="match status" value="1"/>
</dbReference>
<comment type="caution">
    <text evidence="4">The sequence shown here is derived from an EMBL/GenBank/DDBJ whole genome shotgun (WGS) entry which is preliminary data.</text>
</comment>
<evidence type="ECO:0000313" key="5">
    <source>
        <dbReference type="Proteomes" id="UP001221757"/>
    </source>
</evidence>
<dbReference type="AlphaFoldDB" id="A0AAD7CZZ4"/>
<feature type="transmembrane region" description="Helical" evidence="3">
    <location>
        <begin position="313"/>
        <end position="331"/>
    </location>
</feature>
<dbReference type="Gene3D" id="1.20.1250.20">
    <property type="entry name" value="MFS general substrate transporter like domains"/>
    <property type="match status" value="2"/>
</dbReference>
<name>A0AAD7CZZ4_MYCRO</name>
<comment type="subcellular location">
    <subcellularLocation>
        <location evidence="1">Membrane</location>
        <topology evidence="1">Multi-pass membrane protein</topology>
    </subcellularLocation>
</comment>
<evidence type="ECO:0000256" key="3">
    <source>
        <dbReference type="SAM" id="Phobius"/>
    </source>
</evidence>
<dbReference type="Proteomes" id="UP001221757">
    <property type="component" value="Unassembled WGS sequence"/>
</dbReference>
<dbReference type="PANTHER" id="PTHR11360:SF234">
    <property type="entry name" value="MFS-TYPE TRANSPORTER DBAD-RELATED"/>
    <property type="match status" value="1"/>
</dbReference>
<feature type="transmembrane region" description="Helical" evidence="3">
    <location>
        <begin position="204"/>
        <end position="225"/>
    </location>
</feature>
<dbReference type="SUPFAM" id="SSF103473">
    <property type="entry name" value="MFS general substrate transporter"/>
    <property type="match status" value="1"/>
</dbReference>
<evidence type="ECO:0000256" key="1">
    <source>
        <dbReference type="ARBA" id="ARBA00004141"/>
    </source>
</evidence>
<gene>
    <name evidence="4" type="ORF">B0H17DRAFT_1084772</name>
</gene>
<keyword evidence="5" id="KW-1185">Reference proteome</keyword>
<keyword evidence="3" id="KW-0472">Membrane</keyword>
<accession>A0AAD7CZZ4</accession>
<feature type="transmembrane region" description="Helical" evidence="3">
    <location>
        <begin position="45"/>
        <end position="66"/>
    </location>
</feature>
<evidence type="ECO:0000256" key="2">
    <source>
        <dbReference type="ARBA" id="ARBA00006727"/>
    </source>
</evidence>
<feature type="transmembrane region" description="Helical" evidence="3">
    <location>
        <begin position="137"/>
        <end position="160"/>
    </location>
</feature>
<organism evidence="4 5">
    <name type="scientific">Mycena rosella</name>
    <name type="common">Pink bonnet</name>
    <name type="synonym">Agaricus rosellus</name>
    <dbReference type="NCBI Taxonomy" id="1033263"/>
    <lineage>
        <taxon>Eukaryota</taxon>
        <taxon>Fungi</taxon>
        <taxon>Dikarya</taxon>
        <taxon>Basidiomycota</taxon>
        <taxon>Agaricomycotina</taxon>
        <taxon>Agaricomycetes</taxon>
        <taxon>Agaricomycetidae</taxon>
        <taxon>Agaricales</taxon>
        <taxon>Marasmiineae</taxon>
        <taxon>Mycenaceae</taxon>
        <taxon>Mycena</taxon>
    </lineage>
</organism>